<dbReference type="AlphaFoldDB" id="A0AAD8JLE7"/>
<protein>
    <submittedName>
        <fullName evidence="4">Uncharacterized protein</fullName>
    </submittedName>
</protein>
<comment type="caution">
    <text evidence="4">The sequence shown here is derived from an EMBL/GenBank/DDBJ whole genome shotgun (WGS) entry which is preliminary data.</text>
</comment>
<dbReference type="Pfam" id="PF02458">
    <property type="entry name" value="Transferase"/>
    <property type="match status" value="1"/>
</dbReference>
<evidence type="ECO:0000313" key="4">
    <source>
        <dbReference type="EMBL" id="KAK1406627.1"/>
    </source>
</evidence>
<organism evidence="4 5">
    <name type="scientific">Tagetes erecta</name>
    <name type="common">African marigold</name>
    <dbReference type="NCBI Taxonomy" id="13708"/>
    <lineage>
        <taxon>Eukaryota</taxon>
        <taxon>Viridiplantae</taxon>
        <taxon>Streptophyta</taxon>
        <taxon>Embryophyta</taxon>
        <taxon>Tracheophyta</taxon>
        <taxon>Spermatophyta</taxon>
        <taxon>Magnoliopsida</taxon>
        <taxon>eudicotyledons</taxon>
        <taxon>Gunneridae</taxon>
        <taxon>Pentapetalae</taxon>
        <taxon>asterids</taxon>
        <taxon>campanulids</taxon>
        <taxon>Asterales</taxon>
        <taxon>Asteraceae</taxon>
        <taxon>Asteroideae</taxon>
        <taxon>Heliantheae alliance</taxon>
        <taxon>Tageteae</taxon>
        <taxon>Tagetes</taxon>
    </lineage>
</organism>
<sequence length="409" mass="45984">MFDQIVTSTFTPIVAFYPNTTTHATSHDKTLDLKNSLSQTLTKYYPFAGRHSKTAPAVVDCNDQGVEFLEASVDSALSDFLQKSQHEDLNQLFPHGLVWYESNYKYHDQSDSVSPLAVQVNRFECGGLAVAVSLSHKVGDGSSLIWFLNDWAKVARSCRYPNRLNHEHSINPHFISFEPTNLNFQGFSIEVPKDCVTRSFTFPNKKLNDLKHKVIAMSVESGQPITDPTRVEVLTWLLYKCAVGSNSCKPAGIGMPTNIRGTMVEPLPENSIGNILAVIEIHTKNESEMQPGFLIRAIKEKKKELRGIKNLQMVFDHLWNKFSKADMEDQQRRIDRDGSYVCSSLCRAPVYEIDFGWGKPIKVTLAGHVGKNSFALMDTPDGDGIEAFVCMKKQDMDRFQSNSELQAFC</sequence>
<dbReference type="PANTHER" id="PTHR31623:SF80">
    <property type="entry name" value="DEACETYLVINDOLINE O-ACETYLTRANSFERASE"/>
    <property type="match status" value="1"/>
</dbReference>
<dbReference type="InterPro" id="IPR023213">
    <property type="entry name" value="CAT-like_dom_sf"/>
</dbReference>
<evidence type="ECO:0000256" key="1">
    <source>
        <dbReference type="ARBA" id="ARBA00009861"/>
    </source>
</evidence>
<reference evidence="4" key="1">
    <citation type="journal article" date="2023" name="bioRxiv">
        <title>Improved chromosome-level genome assembly for marigold (Tagetes erecta).</title>
        <authorList>
            <person name="Jiang F."/>
            <person name="Yuan L."/>
            <person name="Wang S."/>
            <person name="Wang H."/>
            <person name="Xu D."/>
            <person name="Wang A."/>
            <person name="Fan W."/>
        </authorList>
    </citation>
    <scope>NUCLEOTIDE SEQUENCE</scope>
    <source>
        <strain evidence="4">WSJ</strain>
        <tissue evidence="4">Leaf</tissue>
    </source>
</reference>
<evidence type="ECO:0000256" key="2">
    <source>
        <dbReference type="ARBA" id="ARBA00022679"/>
    </source>
</evidence>
<accession>A0AAD8JLE7</accession>
<name>A0AAD8JLE7_TARER</name>
<dbReference type="Gene3D" id="3.30.559.10">
    <property type="entry name" value="Chloramphenicol acetyltransferase-like domain"/>
    <property type="match status" value="2"/>
</dbReference>
<gene>
    <name evidence="4" type="ORF">QVD17_42099</name>
</gene>
<proteinExistence type="inferred from homology"/>
<keyword evidence="3" id="KW-0012">Acyltransferase</keyword>
<evidence type="ECO:0000313" key="5">
    <source>
        <dbReference type="Proteomes" id="UP001229421"/>
    </source>
</evidence>
<dbReference type="Proteomes" id="UP001229421">
    <property type="component" value="Unassembled WGS sequence"/>
</dbReference>
<dbReference type="PANTHER" id="PTHR31623">
    <property type="entry name" value="F21J9.9"/>
    <property type="match status" value="1"/>
</dbReference>
<keyword evidence="5" id="KW-1185">Reference proteome</keyword>
<dbReference type="EMBL" id="JAUHHV010000012">
    <property type="protein sequence ID" value="KAK1406627.1"/>
    <property type="molecule type" value="Genomic_DNA"/>
</dbReference>
<keyword evidence="2" id="KW-0808">Transferase</keyword>
<dbReference type="GO" id="GO:0016746">
    <property type="term" value="F:acyltransferase activity"/>
    <property type="evidence" value="ECO:0007669"/>
    <property type="project" value="UniProtKB-KW"/>
</dbReference>
<evidence type="ECO:0000256" key="3">
    <source>
        <dbReference type="ARBA" id="ARBA00023315"/>
    </source>
</evidence>
<comment type="similarity">
    <text evidence="1">Belongs to the plant acyltransferase family.</text>
</comment>